<dbReference type="AlphaFoldDB" id="X1AKY2"/>
<dbReference type="PANTHER" id="PTHR32332:SF20">
    <property type="entry name" value="2-NITROPROPANE DIOXYGENASE-LIKE PROTEIN"/>
    <property type="match status" value="1"/>
</dbReference>
<dbReference type="EMBL" id="BART01017887">
    <property type="protein sequence ID" value="GAG83235.1"/>
    <property type="molecule type" value="Genomic_DNA"/>
</dbReference>
<organism evidence="1">
    <name type="scientific">marine sediment metagenome</name>
    <dbReference type="NCBI Taxonomy" id="412755"/>
    <lineage>
        <taxon>unclassified sequences</taxon>
        <taxon>metagenomes</taxon>
        <taxon>ecological metagenomes</taxon>
    </lineage>
</organism>
<sequence length="74" mass="7855">MMKLIKKNSNFIRSNFFSGEKYPDIPIAACGGYATGQALAAALAMGAGAMVMGSRFIASKESEFHEAIKSIIPP</sequence>
<name>X1AKY2_9ZZZZ</name>
<gene>
    <name evidence="1" type="ORF">S01H4_33898</name>
</gene>
<dbReference type="SUPFAM" id="SSF51412">
    <property type="entry name" value="Inosine monophosphate dehydrogenase (IMPDH)"/>
    <property type="match status" value="1"/>
</dbReference>
<protein>
    <submittedName>
        <fullName evidence="1">Uncharacterized protein</fullName>
    </submittedName>
</protein>
<dbReference type="Gene3D" id="3.20.20.70">
    <property type="entry name" value="Aldolase class I"/>
    <property type="match status" value="1"/>
</dbReference>
<reference evidence="1" key="1">
    <citation type="journal article" date="2014" name="Front. Microbiol.">
        <title>High frequency of phylogenetically diverse reductive dehalogenase-homologous genes in deep subseafloor sedimentary metagenomes.</title>
        <authorList>
            <person name="Kawai M."/>
            <person name="Futagami T."/>
            <person name="Toyoda A."/>
            <person name="Takaki Y."/>
            <person name="Nishi S."/>
            <person name="Hori S."/>
            <person name="Arai W."/>
            <person name="Tsubouchi T."/>
            <person name="Morono Y."/>
            <person name="Uchiyama I."/>
            <person name="Ito T."/>
            <person name="Fujiyama A."/>
            <person name="Inagaki F."/>
            <person name="Takami H."/>
        </authorList>
    </citation>
    <scope>NUCLEOTIDE SEQUENCE</scope>
    <source>
        <strain evidence="1">Expedition CK06-06</strain>
    </source>
</reference>
<evidence type="ECO:0000313" key="1">
    <source>
        <dbReference type="EMBL" id="GAG83235.1"/>
    </source>
</evidence>
<feature type="non-terminal residue" evidence="1">
    <location>
        <position position="74"/>
    </location>
</feature>
<dbReference type="Pfam" id="PF03060">
    <property type="entry name" value="NMO"/>
    <property type="match status" value="1"/>
</dbReference>
<dbReference type="PANTHER" id="PTHR32332">
    <property type="entry name" value="2-NITROPROPANE DIOXYGENASE"/>
    <property type="match status" value="1"/>
</dbReference>
<accession>X1AKY2</accession>
<comment type="caution">
    <text evidence="1">The sequence shown here is derived from an EMBL/GenBank/DDBJ whole genome shotgun (WGS) entry which is preliminary data.</text>
</comment>
<dbReference type="InterPro" id="IPR013785">
    <property type="entry name" value="Aldolase_TIM"/>
</dbReference>
<proteinExistence type="predicted"/>